<dbReference type="EMBL" id="JACIUY010000042">
    <property type="protein sequence ID" value="MBB1085377.1"/>
    <property type="molecule type" value="Genomic_DNA"/>
</dbReference>
<proteinExistence type="predicted"/>
<sequence>MQTGKLKMINIISAIYLFLSLAFCFRLDKYNKVVQSLQDNHLNDLQILAANNGEAVIMFLLALVLVICAIPLFILLIKYTCSNGESVGDWVLTILLLILIIIAVYFIIHLIYIPIFKILLRVVLAGGVVLGIITSSD</sequence>
<feature type="transmembrane region" description="Helical" evidence="1">
    <location>
        <begin position="55"/>
        <end position="77"/>
    </location>
</feature>
<organism evidence="3 4">
    <name type="scientific">Limosilactobacillus fastidiosus</name>
    <dbReference type="NCBI Taxonomy" id="2759855"/>
    <lineage>
        <taxon>Bacteria</taxon>
        <taxon>Bacillati</taxon>
        <taxon>Bacillota</taxon>
        <taxon>Bacilli</taxon>
        <taxon>Lactobacillales</taxon>
        <taxon>Lactobacillaceae</taxon>
        <taxon>Limosilactobacillus</taxon>
    </lineage>
</organism>
<accession>A0A7W3TY39</accession>
<dbReference type="Proteomes" id="UP000518255">
    <property type="component" value="Unassembled WGS sequence"/>
</dbReference>
<name>A0A7W3TY39_9LACO</name>
<keyword evidence="1" id="KW-0472">Membrane</keyword>
<dbReference type="RefSeq" id="WP_182580171.1">
    <property type="nucleotide sequence ID" value="NZ_JACIUY010000042.1"/>
</dbReference>
<keyword evidence="1" id="KW-1133">Transmembrane helix</keyword>
<dbReference type="AlphaFoldDB" id="A0A7W3TY39"/>
<evidence type="ECO:0000313" key="4">
    <source>
        <dbReference type="Proteomes" id="UP000518255"/>
    </source>
</evidence>
<evidence type="ECO:0000313" key="3">
    <source>
        <dbReference type="EMBL" id="MBB1085377.1"/>
    </source>
</evidence>
<gene>
    <name evidence="3" type="ORF">H5R63_00915</name>
    <name evidence="2" type="ORF">H5R64_05445</name>
</gene>
<evidence type="ECO:0000313" key="2">
    <source>
        <dbReference type="EMBL" id="MBB1063207.1"/>
    </source>
</evidence>
<feature type="transmembrane region" description="Helical" evidence="1">
    <location>
        <begin position="89"/>
        <end position="112"/>
    </location>
</feature>
<dbReference type="Proteomes" id="UP000544052">
    <property type="component" value="Unassembled WGS sequence"/>
</dbReference>
<feature type="transmembrane region" description="Helical" evidence="1">
    <location>
        <begin position="118"/>
        <end position="136"/>
    </location>
</feature>
<protein>
    <submittedName>
        <fullName evidence="3">Uncharacterized protein</fullName>
    </submittedName>
</protein>
<reference evidence="4 5" key="1">
    <citation type="submission" date="2020-07" db="EMBL/GenBank/DDBJ databases">
        <title>Description of Limosilactobacillus balticus sp. nov., Limosilactobacillus agrestis sp. nov., Limosilactobacillus albertensis sp. nov., Limosilactobacillus rudii sp. nov., Limosilactobacillus fastidiosus sp. nov., five novel Limosilactobacillus species isolated from the vertebrate gastrointestinal tract, and proposal of 6 subspecies of Limosilactobacillus reuteri adapted to the gastrointestinal tract of specific vertebrate hosts.</title>
        <authorList>
            <person name="Li F."/>
            <person name="Cheng C."/>
            <person name="Zheng J."/>
            <person name="Quevedo R.M."/>
            <person name="Li J."/>
            <person name="Roos S."/>
            <person name="Gaenzle M.G."/>
            <person name="Walter J."/>
        </authorList>
    </citation>
    <scope>NUCLEOTIDE SEQUENCE [LARGE SCALE GENOMIC DNA]</scope>
    <source>
        <strain evidence="3 4">WF-MA3-C</strain>
        <strain evidence="2 5">WF-MO7-1</strain>
    </source>
</reference>
<dbReference type="EMBL" id="JACIUZ010000036">
    <property type="protein sequence ID" value="MBB1063207.1"/>
    <property type="molecule type" value="Genomic_DNA"/>
</dbReference>
<keyword evidence="1" id="KW-0812">Transmembrane</keyword>
<evidence type="ECO:0000313" key="5">
    <source>
        <dbReference type="Proteomes" id="UP000544052"/>
    </source>
</evidence>
<keyword evidence="5" id="KW-1185">Reference proteome</keyword>
<evidence type="ECO:0000256" key="1">
    <source>
        <dbReference type="SAM" id="Phobius"/>
    </source>
</evidence>
<comment type="caution">
    <text evidence="3">The sequence shown here is derived from an EMBL/GenBank/DDBJ whole genome shotgun (WGS) entry which is preliminary data.</text>
</comment>